<keyword evidence="2 7" id="KW-0813">Transport</keyword>
<evidence type="ECO:0000256" key="3">
    <source>
        <dbReference type="ARBA" id="ARBA00022452"/>
    </source>
</evidence>
<dbReference type="InterPro" id="IPR023996">
    <property type="entry name" value="TonB-dep_OMP_SusC/RagA"/>
</dbReference>
<comment type="subcellular location">
    <subcellularLocation>
        <location evidence="1 7">Cell outer membrane</location>
        <topology evidence="1 7">Multi-pass membrane protein</topology>
    </subcellularLocation>
</comment>
<evidence type="ECO:0000256" key="4">
    <source>
        <dbReference type="ARBA" id="ARBA00022692"/>
    </source>
</evidence>
<keyword evidence="8" id="KW-0732">Signal</keyword>
<dbReference type="STRING" id="369401.SAMN05428642_101366"/>
<sequence length="1009" mass="111972">MKNNSKCTLWCILYLMACSFTVDALPKIVSKLGIQQKTIQGVIVDTNGIPMAGVSIIVKGTQTGRVSDFNGTYTIPVNASDVLVFSFVGFKTLELPVAGRTQWNIQMEDDITALNTVEINAGYYKVKDKERTGNIGRISSKTIEKQPANNPLAAMQGHLAGVNIVQNTGVPGGGFNIDIRGQNFINGNTEPLYIIDGVPYGSQSLESNAVSSTINAGNVSPLNAINPNDIESIEVLKDADATAIYGSRAANGVVLITTKKGKIGQTKVSVNFTTTLGQVSNFLDLMSTSQYLEVRREGVENDGFGFLLDEPSFDFFWPDIKTWDPNRDTDWQKILLGGTSYRNTVQVSVSGGSETTQFLMSGGYQKETTVFPGESRYKKWTTHSQMNHQSKDMRFKINASTNYTYEDNLLPQRDFTNLAYLLPPNAPKLYDDEGNINWENNTWNNPLAALDEKYKAKTHLFLTNVGVSYNLLNNLEIKTNLGYTVYRLESLKTLPSSARSPRFGFTPENYSSINTNMASRQSWIVEPQLQWNQQWKDVDVNVLVGTTFQSQSSGQTVMRATGFPSDELLENRAAANTNEILQDEDSKYHYHALFGRVNVKYKDRYIINLTGRRDGSSRFGPDKQFGNFGALGLAWIFSEEALFNNNGLISFGKLRGSYGITGSDNIGDYRFLDTYSVTGNDYNGIAVLQPTGIFNPLFGWESNRKLELGLELGLFREKVFINTSWYQNRSSNQLIGIPLAATTGFNSLTGNFDATVENTGLEIVLKTHQVNGQNFQWTSSFNITIPKNKLVAFDGLESSTFANRYIIGQPLTINRLYHALGVDPDTGLYQFEDYNDDGNISSLGDKQWIEDFAPQFYGGLGNTLTYKGLTLDVFFQFKKQRAYNNMASMVAPGFSANGPVSLLDRWQEPGDTNPVMRAISGFDPSVFDVFEYQTESSAAVSDASFIRLRNISLTYKLPTSLSSGLDLSVYIQGQNLLTITNFEGPDPEQPSSAILPPLRQITLGIQCHF</sequence>
<dbReference type="Proteomes" id="UP000182544">
    <property type="component" value="Unassembled WGS sequence"/>
</dbReference>
<dbReference type="InterPro" id="IPR037066">
    <property type="entry name" value="Plug_dom_sf"/>
</dbReference>
<evidence type="ECO:0000256" key="1">
    <source>
        <dbReference type="ARBA" id="ARBA00004571"/>
    </source>
</evidence>
<dbReference type="InterPro" id="IPR023997">
    <property type="entry name" value="TonB-dep_OMP_SusC/RagA_CS"/>
</dbReference>
<gene>
    <name evidence="10" type="ORF">SAMN05428642_101366</name>
</gene>
<dbReference type="Gene3D" id="2.40.170.20">
    <property type="entry name" value="TonB-dependent receptor, beta-barrel domain"/>
    <property type="match status" value="1"/>
</dbReference>
<dbReference type="GO" id="GO:0009279">
    <property type="term" value="C:cell outer membrane"/>
    <property type="evidence" value="ECO:0007669"/>
    <property type="project" value="UniProtKB-SubCell"/>
</dbReference>
<name>A0A1K2IAW2_9FLAO</name>
<evidence type="ECO:0000259" key="9">
    <source>
        <dbReference type="Pfam" id="PF07715"/>
    </source>
</evidence>
<feature type="signal peptide" evidence="8">
    <location>
        <begin position="1"/>
        <end position="24"/>
    </location>
</feature>
<feature type="chain" id="PRO_5012091836" evidence="8">
    <location>
        <begin position="25"/>
        <end position="1009"/>
    </location>
</feature>
<evidence type="ECO:0000256" key="6">
    <source>
        <dbReference type="ARBA" id="ARBA00023237"/>
    </source>
</evidence>
<dbReference type="Pfam" id="PF07715">
    <property type="entry name" value="Plug"/>
    <property type="match status" value="1"/>
</dbReference>
<dbReference type="InterPro" id="IPR012910">
    <property type="entry name" value="Plug_dom"/>
</dbReference>
<evidence type="ECO:0000256" key="5">
    <source>
        <dbReference type="ARBA" id="ARBA00023136"/>
    </source>
</evidence>
<protein>
    <submittedName>
        <fullName evidence="10">TonB-linked outer membrane protein, SusC/RagA family</fullName>
    </submittedName>
</protein>
<keyword evidence="3 7" id="KW-1134">Transmembrane beta strand</keyword>
<dbReference type="EMBL" id="FPKV01000001">
    <property type="protein sequence ID" value="SFZ89529.1"/>
    <property type="molecule type" value="Genomic_DNA"/>
</dbReference>
<dbReference type="InterPro" id="IPR036942">
    <property type="entry name" value="Beta-barrel_TonB_sf"/>
</dbReference>
<organism evidence="10 11">
    <name type="scientific">Flaviramulus basaltis</name>
    <dbReference type="NCBI Taxonomy" id="369401"/>
    <lineage>
        <taxon>Bacteria</taxon>
        <taxon>Pseudomonadati</taxon>
        <taxon>Bacteroidota</taxon>
        <taxon>Flavobacteriia</taxon>
        <taxon>Flavobacteriales</taxon>
        <taxon>Flavobacteriaceae</taxon>
        <taxon>Flaviramulus</taxon>
    </lineage>
</organism>
<evidence type="ECO:0000313" key="10">
    <source>
        <dbReference type="EMBL" id="SFZ89529.1"/>
    </source>
</evidence>
<keyword evidence="5 7" id="KW-0472">Membrane</keyword>
<dbReference type="InterPro" id="IPR008969">
    <property type="entry name" value="CarboxyPept-like_regulatory"/>
</dbReference>
<evidence type="ECO:0000256" key="2">
    <source>
        <dbReference type="ARBA" id="ARBA00022448"/>
    </source>
</evidence>
<dbReference type="OrthoDB" id="9768177at2"/>
<dbReference type="InterPro" id="IPR039426">
    <property type="entry name" value="TonB-dep_rcpt-like"/>
</dbReference>
<dbReference type="PROSITE" id="PS52016">
    <property type="entry name" value="TONB_DEPENDENT_REC_3"/>
    <property type="match status" value="1"/>
</dbReference>
<dbReference type="RefSeq" id="WP_072400028.1">
    <property type="nucleotide sequence ID" value="NZ_FPKV01000001.1"/>
</dbReference>
<evidence type="ECO:0000313" key="11">
    <source>
        <dbReference type="Proteomes" id="UP000182544"/>
    </source>
</evidence>
<comment type="similarity">
    <text evidence="7">Belongs to the TonB-dependent receptor family.</text>
</comment>
<keyword evidence="4 7" id="KW-0812">Transmembrane</keyword>
<accession>A0A1K2IAW2</accession>
<dbReference type="Pfam" id="PF13715">
    <property type="entry name" value="CarbopepD_reg_2"/>
    <property type="match status" value="1"/>
</dbReference>
<keyword evidence="6 7" id="KW-0998">Cell outer membrane</keyword>
<dbReference type="NCBIfam" id="TIGR04057">
    <property type="entry name" value="SusC_RagA_signa"/>
    <property type="match status" value="1"/>
</dbReference>
<feature type="domain" description="TonB-dependent receptor plug" evidence="9">
    <location>
        <begin position="130"/>
        <end position="253"/>
    </location>
</feature>
<proteinExistence type="inferred from homology"/>
<dbReference type="Gene3D" id="2.170.130.10">
    <property type="entry name" value="TonB-dependent receptor, plug domain"/>
    <property type="match status" value="1"/>
</dbReference>
<dbReference type="NCBIfam" id="TIGR04056">
    <property type="entry name" value="OMP_RagA_SusC"/>
    <property type="match status" value="1"/>
</dbReference>
<evidence type="ECO:0000256" key="7">
    <source>
        <dbReference type="PROSITE-ProRule" id="PRU01360"/>
    </source>
</evidence>
<keyword evidence="11" id="KW-1185">Reference proteome</keyword>
<dbReference type="AlphaFoldDB" id="A0A1K2IAW2"/>
<reference evidence="10 11" key="1">
    <citation type="submission" date="2016-10" db="EMBL/GenBank/DDBJ databases">
        <authorList>
            <person name="de Groot N.N."/>
        </authorList>
    </citation>
    <scope>NUCLEOTIDE SEQUENCE [LARGE SCALE GENOMIC DNA]</scope>
    <source>
        <strain evidence="10 11">DSM 18180</strain>
    </source>
</reference>
<dbReference type="SUPFAM" id="SSF49464">
    <property type="entry name" value="Carboxypeptidase regulatory domain-like"/>
    <property type="match status" value="1"/>
</dbReference>
<dbReference type="SUPFAM" id="SSF56935">
    <property type="entry name" value="Porins"/>
    <property type="match status" value="1"/>
</dbReference>
<evidence type="ECO:0000256" key="8">
    <source>
        <dbReference type="SAM" id="SignalP"/>
    </source>
</evidence>